<dbReference type="PANTHER" id="PTHR32039">
    <property type="entry name" value="MAGNESIUM-CHELATASE SUBUNIT CHLI"/>
    <property type="match status" value="1"/>
</dbReference>
<dbReference type="SUPFAM" id="SSF54211">
    <property type="entry name" value="Ribosomal protein S5 domain 2-like"/>
    <property type="match status" value="1"/>
</dbReference>
<evidence type="ECO:0000313" key="5">
    <source>
        <dbReference type="EMBL" id="KUG24628.1"/>
    </source>
</evidence>
<dbReference type="InterPro" id="IPR001208">
    <property type="entry name" value="MCM_dom"/>
</dbReference>
<dbReference type="EMBL" id="LNQE01000840">
    <property type="protein sequence ID" value="KUG24628.1"/>
    <property type="molecule type" value="Genomic_DNA"/>
</dbReference>
<dbReference type="InterPro" id="IPR003593">
    <property type="entry name" value="AAA+_ATPase"/>
</dbReference>
<reference evidence="5" key="1">
    <citation type="journal article" date="2015" name="Proc. Natl. Acad. Sci. U.S.A.">
        <title>Networks of energetic and metabolic interactions define dynamics in microbial communities.</title>
        <authorList>
            <person name="Embree M."/>
            <person name="Liu J.K."/>
            <person name="Al-Bassam M.M."/>
            <person name="Zengler K."/>
        </authorList>
    </citation>
    <scope>NUCLEOTIDE SEQUENCE</scope>
</reference>
<dbReference type="InterPro" id="IPR027417">
    <property type="entry name" value="P-loop_NTPase"/>
</dbReference>
<dbReference type="GO" id="GO:0003677">
    <property type="term" value="F:DNA binding"/>
    <property type="evidence" value="ECO:0007669"/>
    <property type="project" value="InterPro"/>
</dbReference>
<keyword evidence="3" id="KW-0067">ATP-binding</keyword>
<dbReference type="GO" id="GO:0005524">
    <property type="term" value="F:ATP binding"/>
    <property type="evidence" value="ECO:0007669"/>
    <property type="project" value="UniProtKB-KW"/>
</dbReference>
<dbReference type="PRINTS" id="PR01657">
    <property type="entry name" value="MCMFAMILY"/>
</dbReference>
<proteinExistence type="inferred from homology"/>
<dbReference type="InterPro" id="IPR004482">
    <property type="entry name" value="Mg_chelat-rel"/>
</dbReference>
<comment type="similarity">
    <text evidence="1">Belongs to the Mg-chelatase subunits D/I family. ComM subfamily.</text>
</comment>
<sequence length="509" mass="55978">MFVKVNSMSVIGMESYPVFVEVDTSQGLPQFSTVGLPDASVKESRDRIKAAIKNSGYRFPRSHVTVNLAPADIKKEGTGFDLPIAVGILAAEELIKEAALRDCFFIGELSLDGSIKRVNGVLPATFKAKEIGIKSVFVPEENAAEAAMVEGIKVIPVKTLPDVVEFLEGRKNIEPLSLDINKIFQKTSKYDLDFNEIKGQKQAKRALEIAAAGGHNVLMIGPPGSGKSMLAKRMPTILPELSFDEAIEVTKVFSIAGFLNKEETLMAVRPFRSPHHTISDAGLVGGGQTPRPGEISLAHLGVLFLDELPEFKKNALEALRQPLEDGTITITRSSVTASFPAKFMLVAAMNPCPCGYFGDRVHTCRCTPQQIRQYQSKISGPLLDRIDLHIEVPSVKYRALSDKEVGEISASIKQRVNKARDLQKKRFGSNGIVCNARMTEKQIRNFCQIDEEAHKLIEMAIEKLGLSARAVNRILKVSRTIADMENKKNIEPAHVAEAIQYRSLDRSLI</sequence>
<dbReference type="Pfam" id="PF13541">
    <property type="entry name" value="ChlI"/>
    <property type="match status" value="1"/>
</dbReference>
<evidence type="ECO:0000256" key="2">
    <source>
        <dbReference type="ARBA" id="ARBA00022741"/>
    </source>
</evidence>
<dbReference type="InterPro" id="IPR014721">
    <property type="entry name" value="Ribsml_uS5_D2-typ_fold_subgr"/>
</dbReference>
<organism evidence="5">
    <name type="scientific">hydrocarbon metagenome</name>
    <dbReference type="NCBI Taxonomy" id="938273"/>
    <lineage>
        <taxon>unclassified sequences</taxon>
        <taxon>metagenomes</taxon>
        <taxon>ecological metagenomes</taxon>
    </lineage>
</organism>
<comment type="caution">
    <text evidence="5">The sequence shown here is derived from an EMBL/GenBank/DDBJ whole genome shotgun (WGS) entry which is preliminary data.</text>
</comment>
<dbReference type="Gene3D" id="3.30.230.10">
    <property type="match status" value="1"/>
</dbReference>
<dbReference type="PROSITE" id="PS50051">
    <property type="entry name" value="MCM_2"/>
    <property type="match status" value="1"/>
</dbReference>
<gene>
    <name evidence="5" type="ORF">ASZ90_005553</name>
</gene>
<dbReference type="InterPro" id="IPR025158">
    <property type="entry name" value="Mg_chelat-rel_C"/>
</dbReference>
<dbReference type="InterPro" id="IPR020568">
    <property type="entry name" value="Ribosomal_Su5_D2-typ_SF"/>
</dbReference>
<keyword evidence="2" id="KW-0547">Nucleotide-binding</keyword>
<protein>
    <submittedName>
        <fullName evidence="5">Mg(2+) chelatase family protein / comm-related</fullName>
    </submittedName>
</protein>
<dbReference type="NCBIfam" id="TIGR00368">
    <property type="entry name" value="YifB family Mg chelatase-like AAA ATPase"/>
    <property type="match status" value="1"/>
</dbReference>
<dbReference type="InterPro" id="IPR000523">
    <property type="entry name" value="Mg_chelatse_chII-like_cat_dom"/>
</dbReference>
<dbReference type="InterPro" id="IPR045006">
    <property type="entry name" value="CHLI-like"/>
</dbReference>
<dbReference type="Pfam" id="PF13335">
    <property type="entry name" value="Mg_chelatase_C"/>
    <property type="match status" value="1"/>
</dbReference>
<accession>A0A0W8FUY4</accession>
<evidence type="ECO:0000259" key="4">
    <source>
        <dbReference type="PROSITE" id="PS50051"/>
    </source>
</evidence>
<dbReference type="Gene3D" id="3.40.50.300">
    <property type="entry name" value="P-loop containing nucleotide triphosphate hydrolases"/>
    <property type="match status" value="1"/>
</dbReference>
<evidence type="ECO:0000256" key="1">
    <source>
        <dbReference type="ARBA" id="ARBA00006354"/>
    </source>
</evidence>
<dbReference type="SMART" id="SM00382">
    <property type="entry name" value="AAA"/>
    <property type="match status" value="1"/>
</dbReference>
<dbReference type="AlphaFoldDB" id="A0A0W8FUY4"/>
<evidence type="ECO:0000256" key="3">
    <source>
        <dbReference type="ARBA" id="ARBA00022840"/>
    </source>
</evidence>
<dbReference type="Pfam" id="PF01078">
    <property type="entry name" value="Mg_chelatase"/>
    <property type="match status" value="1"/>
</dbReference>
<dbReference type="SUPFAM" id="SSF52540">
    <property type="entry name" value="P-loop containing nucleoside triphosphate hydrolases"/>
    <property type="match status" value="1"/>
</dbReference>
<dbReference type="PANTHER" id="PTHR32039:SF7">
    <property type="entry name" value="COMPETENCE PROTEIN COMM"/>
    <property type="match status" value="1"/>
</dbReference>
<name>A0A0W8FUY4_9ZZZZ</name>
<feature type="domain" description="MCM C-terminal AAA(+) ATPase" evidence="4">
    <location>
        <begin position="293"/>
        <end position="388"/>
    </location>
</feature>